<keyword evidence="7 16" id="KW-0963">Cytoplasm</keyword>
<dbReference type="GO" id="GO:0015937">
    <property type="term" value="P:coenzyme A biosynthetic process"/>
    <property type="evidence" value="ECO:0007669"/>
    <property type="project" value="UniProtKB-UniRule"/>
</dbReference>
<evidence type="ECO:0000256" key="10">
    <source>
        <dbReference type="ARBA" id="ARBA00022777"/>
    </source>
</evidence>
<evidence type="ECO:0000256" key="2">
    <source>
        <dbReference type="ARBA" id="ARBA00001958"/>
    </source>
</evidence>
<evidence type="ECO:0000256" key="3">
    <source>
        <dbReference type="ARBA" id="ARBA00004496"/>
    </source>
</evidence>
<dbReference type="PANTHER" id="PTHR34265">
    <property type="entry name" value="TYPE III PANTOTHENATE KINASE"/>
    <property type="match status" value="1"/>
</dbReference>
<reference evidence="17 18" key="1">
    <citation type="submission" date="2010-08" db="EMBL/GenBank/DDBJ databases">
        <authorList>
            <person name="Weinstock G."/>
            <person name="Sodergren E."/>
            <person name="Clifton S."/>
            <person name="Fulton L."/>
            <person name="Fulton B."/>
            <person name="Courtney L."/>
            <person name="Fronick C."/>
            <person name="Harrison M."/>
            <person name="Strong C."/>
            <person name="Farmer C."/>
            <person name="Delahaunty K."/>
            <person name="Markovic C."/>
            <person name="Hall O."/>
            <person name="Minx P."/>
            <person name="Tomlinson C."/>
            <person name="Mitreva M."/>
            <person name="Hou S."/>
            <person name="Chen J."/>
            <person name="Wollam A."/>
            <person name="Pepin K.H."/>
            <person name="Johnson M."/>
            <person name="Bhonagiri V."/>
            <person name="Zhang X."/>
            <person name="Suruliraj S."/>
            <person name="Warren W."/>
            <person name="Chinwalla A."/>
            <person name="Mardis E.R."/>
            <person name="Wilson R.K."/>
        </authorList>
    </citation>
    <scope>NUCLEOTIDE SEQUENCE [LARGE SCALE GENOMIC DNA]</scope>
    <source>
        <strain evidence="17 18">KLE1255</strain>
    </source>
</reference>
<protein>
    <recommendedName>
        <fullName evidence="15 16">Type III pantothenate kinase</fullName>
        <ecNumber evidence="6 16">2.7.1.33</ecNumber>
    </recommendedName>
    <alternativeName>
        <fullName evidence="16">PanK-III</fullName>
    </alternativeName>
    <alternativeName>
        <fullName evidence="16">Pantothenic acid kinase</fullName>
    </alternativeName>
</protein>
<dbReference type="Pfam" id="PF03309">
    <property type="entry name" value="Pan_kinase"/>
    <property type="match status" value="1"/>
</dbReference>
<dbReference type="NCBIfam" id="TIGR00671">
    <property type="entry name" value="baf"/>
    <property type="match status" value="1"/>
</dbReference>
<feature type="binding site" evidence="16">
    <location>
        <position position="213"/>
    </location>
    <ligand>
        <name>substrate</name>
    </ligand>
</feature>
<dbReference type="AlphaFoldDB" id="E2ZGA4"/>
<keyword evidence="10 16" id="KW-0418">Kinase</keyword>
<dbReference type="SUPFAM" id="SSF53067">
    <property type="entry name" value="Actin-like ATPase domain"/>
    <property type="match status" value="2"/>
</dbReference>
<evidence type="ECO:0000256" key="11">
    <source>
        <dbReference type="ARBA" id="ARBA00022840"/>
    </source>
</evidence>
<comment type="cofactor">
    <cofactor evidence="2">
        <name>K(+)</name>
        <dbReference type="ChEBI" id="CHEBI:29103"/>
    </cofactor>
</comment>
<sequence>MSCVNIRGGRAIISYIHYIALQRRALFMILTVNIGNTHITVGGYEQDTLRFCGRLHSDTAATVDEYAIRLVNLLSLHGASPAQIEGGILGSVVPVLSGRVLSALRILCNARILTVGPGLKSGIKLRLDNPAQLGAELLCGAVAALAECSGPLVVISADTAISMMAVNAKQELVGGVILPGPQLSLSALVKNTAQLPQIDLAAKAPASILGKSTSSCLQNGFVLGTASLLDGLAERFCAELGPQTAFYATGNLPIPIREACCTPILYRETLITDGLYRIWMKNKKG</sequence>
<keyword evidence="12 16" id="KW-0630">Potassium</keyword>
<evidence type="ECO:0000256" key="6">
    <source>
        <dbReference type="ARBA" id="ARBA00012102"/>
    </source>
</evidence>
<keyword evidence="9 16" id="KW-0547">Nucleotide-binding</keyword>
<comment type="catalytic activity">
    <reaction evidence="1 16">
        <text>(R)-pantothenate + ATP = (R)-4'-phosphopantothenate + ADP + H(+)</text>
        <dbReference type="Rhea" id="RHEA:16373"/>
        <dbReference type="ChEBI" id="CHEBI:10986"/>
        <dbReference type="ChEBI" id="CHEBI:15378"/>
        <dbReference type="ChEBI" id="CHEBI:29032"/>
        <dbReference type="ChEBI" id="CHEBI:30616"/>
        <dbReference type="ChEBI" id="CHEBI:456216"/>
        <dbReference type="EC" id="2.7.1.33"/>
    </reaction>
</comment>
<proteinExistence type="inferred from homology"/>
<dbReference type="GO" id="GO:0004594">
    <property type="term" value="F:pantothenate kinase activity"/>
    <property type="evidence" value="ECO:0007669"/>
    <property type="project" value="UniProtKB-UniRule"/>
</dbReference>
<keyword evidence="13 16" id="KW-0173">Coenzyme A biosynthesis</keyword>
<dbReference type="HOGENOM" id="CLU_066627_1_0_9"/>
<comment type="pathway">
    <text evidence="4 16">Cofactor biosynthesis; coenzyme A biosynthesis; CoA from (R)-pantothenate: step 1/5.</text>
</comment>
<comment type="subcellular location">
    <subcellularLocation>
        <location evidence="3 16">Cytoplasm</location>
    </subcellularLocation>
</comment>
<evidence type="ECO:0000256" key="12">
    <source>
        <dbReference type="ARBA" id="ARBA00022958"/>
    </source>
</evidence>
<dbReference type="EMBL" id="AECU01000053">
    <property type="protein sequence ID" value="EFQ07793.1"/>
    <property type="molecule type" value="Genomic_DNA"/>
</dbReference>
<evidence type="ECO:0000256" key="13">
    <source>
        <dbReference type="ARBA" id="ARBA00022993"/>
    </source>
</evidence>
<evidence type="ECO:0000256" key="15">
    <source>
        <dbReference type="ARBA" id="ARBA00040883"/>
    </source>
</evidence>
<dbReference type="eggNOG" id="COG1521">
    <property type="taxonomic scope" value="Bacteria"/>
</dbReference>
<comment type="function">
    <text evidence="16">Catalyzes the phosphorylation of pantothenate (Pan), the first step in CoA biosynthesis.</text>
</comment>
<evidence type="ECO:0000256" key="16">
    <source>
        <dbReference type="HAMAP-Rule" id="MF_01274"/>
    </source>
</evidence>
<dbReference type="InterPro" id="IPR043129">
    <property type="entry name" value="ATPase_NBD"/>
</dbReference>
<dbReference type="GO" id="GO:0005524">
    <property type="term" value="F:ATP binding"/>
    <property type="evidence" value="ECO:0007669"/>
    <property type="project" value="UniProtKB-UniRule"/>
</dbReference>
<organism evidence="17 18">
    <name type="scientific">Faecalibacterium cf. prausnitzii KLE1255</name>
    <dbReference type="NCBI Taxonomy" id="748224"/>
    <lineage>
        <taxon>Bacteria</taxon>
        <taxon>Bacillati</taxon>
        <taxon>Bacillota</taxon>
        <taxon>Clostridia</taxon>
        <taxon>Eubacteriales</taxon>
        <taxon>Oscillospiraceae</taxon>
        <taxon>Faecalibacterium</taxon>
    </lineage>
</organism>
<comment type="caution">
    <text evidence="16">Lacks conserved residue(s) required for the propagation of feature annotation.</text>
</comment>
<dbReference type="STRING" id="748224.HMPREF9436_00687"/>
<comment type="similarity">
    <text evidence="14 16">Belongs to the type III pantothenate kinase family.</text>
</comment>
<evidence type="ECO:0000256" key="5">
    <source>
        <dbReference type="ARBA" id="ARBA00011738"/>
    </source>
</evidence>
<evidence type="ECO:0000256" key="8">
    <source>
        <dbReference type="ARBA" id="ARBA00022679"/>
    </source>
</evidence>
<dbReference type="PANTHER" id="PTHR34265:SF1">
    <property type="entry name" value="TYPE III PANTOTHENATE KINASE"/>
    <property type="match status" value="1"/>
</dbReference>
<dbReference type="HAMAP" id="MF_01274">
    <property type="entry name" value="Pantothen_kinase_3"/>
    <property type="match status" value="1"/>
</dbReference>
<evidence type="ECO:0000256" key="7">
    <source>
        <dbReference type="ARBA" id="ARBA00022490"/>
    </source>
</evidence>
<gene>
    <name evidence="16 17" type="primary">coaX</name>
    <name evidence="17" type="ORF">HMPREF9436_00687</name>
</gene>
<evidence type="ECO:0000313" key="17">
    <source>
        <dbReference type="EMBL" id="EFQ07793.1"/>
    </source>
</evidence>
<evidence type="ECO:0000256" key="1">
    <source>
        <dbReference type="ARBA" id="ARBA00001206"/>
    </source>
</evidence>
<evidence type="ECO:0000256" key="14">
    <source>
        <dbReference type="ARBA" id="ARBA00038036"/>
    </source>
</evidence>
<dbReference type="GO" id="GO:0005737">
    <property type="term" value="C:cytoplasm"/>
    <property type="evidence" value="ECO:0007669"/>
    <property type="project" value="UniProtKB-SubCell"/>
</dbReference>
<keyword evidence="8 16" id="KW-0808">Transferase</keyword>
<comment type="cofactor">
    <cofactor evidence="16">
        <name>NH4(+)</name>
        <dbReference type="ChEBI" id="CHEBI:28938"/>
    </cofactor>
    <cofactor evidence="16">
        <name>K(+)</name>
        <dbReference type="ChEBI" id="CHEBI:29103"/>
    </cofactor>
    <text evidence="16">A monovalent cation. Ammonium or potassium.</text>
</comment>
<dbReference type="CDD" id="cd24015">
    <property type="entry name" value="ASKHA_NBD_PanK-III"/>
    <property type="match status" value="1"/>
</dbReference>
<dbReference type="InterPro" id="IPR004619">
    <property type="entry name" value="Type_III_PanK"/>
</dbReference>
<keyword evidence="11 16" id="KW-0067">ATP-binding</keyword>
<dbReference type="Proteomes" id="UP000006028">
    <property type="component" value="Unassembled WGS sequence"/>
</dbReference>
<dbReference type="UniPathway" id="UPA00241">
    <property type="reaction ID" value="UER00352"/>
</dbReference>
<feature type="binding site" evidence="16">
    <location>
        <position position="159"/>
    </location>
    <ligand>
        <name>ATP</name>
        <dbReference type="ChEBI" id="CHEBI:30616"/>
    </ligand>
</feature>
<dbReference type="Gene3D" id="3.30.420.40">
    <property type="match status" value="2"/>
</dbReference>
<evidence type="ECO:0000256" key="4">
    <source>
        <dbReference type="ARBA" id="ARBA00005225"/>
    </source>
</evidence>
<name>E2ZGA4_9FIRM</name>
<evidence type="ECO:0000256" key="9">
    <source>
        <dbReference type="ARBA" id="ARBA00022741"/>
    </source>
</evidence>
<evidence type="ECO:0000313" key="18">
    <source>
        <dbReference type="Proteomes" id="UP000006028"/>
    </source>
</evidence>
<accession>E2ZGA4</accession>
<comment type="caution">
    <text evidence="17">The sequence shown here is derived from an EMBL/GenBank/DDBJ whole genome shotgun (WGS) entry which is preliminary data.</text>
</comment>
<feature type="binding site" evidence="16">
    <location>
        <begin position="33"/>
        <end position="40"/>
    </location>
    <ligand>
        <name>ATP</name>
        <dbReference type="ChEBI" id="CHEBI:30616"/>
    </ligand>
</feature>
<comment type="subunit">
    <text evidence="5 16">Homodimer.</text>
</comment>
<dbReference type="EC" id="2.7.1.33" evidence="6 16"/>